<keyword evidence="6" id="KW-1185">Reference proteome</keyword>
<reference evidence="5 6" key="1">
    <citation type="submission" date="2020-04" db="EMBL/GenBank/DDBJ databases">
        <title>Draft genome of Leeia sp. IMCC25680.</title>
        <authorList>
            <person name="Song J."/>
            <person name="Cho J.-C."/>
        </authorList>
    </citation>
    <scope>NUCLEOTIDE SEQUENCE [LARGE SCALE GENOMIC DNA]</scope>
    <source>
        <strain evidence="5 6">IMCC25680</strain>
    </source>
</reference>
<feature type="chain" id="PRO_5032375059" evidence="3">
    <location>
        <begin position="24"/>
        <end position="379"/>
    </location>
</feature>
<dbReference type="Proteomes" id="UP000587991">
    <property type="component" value="Unassembled WGS sequence"/>
</dbReference>
<organism evidence="5 6">
    <name type="scientific">Leeia aquatica</name>
    <dbReference type="NCBI Taxonomy" id="2725557"/>
    <lineage>
        <taxon>Bacteria</taxon>
        <taxon>Pseudomonadati</taxon>
        <taxon>Pseudomonadota</taxon>
        <taxon>Betaproteobacteria</taxon>
        <taxon>Neisseriales</taxon>
        <taxon>Leeiaceae</taxon>
        <taxon>Leeia</taxon>
    </lineage>
</organism>
<dbReference type="AlphaFoldDB" id="A0A847S1X0"/>
<sequence length="379" mass="41284">MLLQRYALLVLTLALGLAATVRAEPGVEPARVLFGQSAGVTGPYARVVEEYNQGLQAAFQMINDQGGVNGRRLELKTLDDASLPDKTLGNVTTLIQKEQVFGLAGVFGTANNQQIADLIFKEKVPSIAPYTGSDVTRIYHNPMQFNIRASYRDESERIVRQLVSLGIKRIGVLYQDDSYGEAGLEGIERAMRKNNLDVAASAKYDRTKLDVTAAVKQLADAKVGAVILVAVSKPAADFIHGMKQRGINIQYFALSPVDASELYALLKEEAVGVAISQVMPNPITGTEQVVGDFQRAMRKYAAGKPLTYPGIEGFMTGWVIIEGLKKAGSNVTRKTFVEALESMDDKYFGGFPLRYLPSNHRGSTFVDFVVISKGGRLGR</sequence>
<evidence type="ECO:0000313" key="6">
    <source>
        <dbReference type="Proteomes" id="UP000587991"/>
    </source>
</evidence>
<evidence type="ECO:0000256" key="2">
    <source>
        <dbReference type="ARBA" id="ARBA00022729"/>
    </source>
</evidence>
<dbReference type="Gene3D" id="3.40.50.2300">
    <property type="match status" value="2"/>
</dbReference>
<comment type="similarity">
    <text evidence="1">Belongs to the leucine-binding protein family.</text>
</comment>
<feature type="signal peptide" evidence="3">
    <location>
        <begin position="1"/>
        <end position="23"/>
    </location>
</feature>
<gene>
    <name evidence="5" type="ORF">HF682_01030</name>
</gene>
<evidence type="ECO:0000259" key="4">
    <source>
        <dbReference type="Pfam" id="PF13458"/>
    </source>
</evidence>
<dbReference type="InterPro" id="IPR028082">
    <property type="entry name" value="Peripla_BP_I"/>
</dbReference>
<evidence type="ECO:0000313" key="5">
    <source>
        <dbReference type="EMBL" id="NLR73743.1"/>
    </source>
</evidence>
<dbReference type="Pfam" id="PF13458">
    <property type="entry name" value="Peripla_BP_6"/>
    <property type="match status" value="1"/>
</dbReference>
<dbReference type="PANTHER" id="PTHR47235:SF1">
    <property type="entry name" value="BLR6548 PROTEIN"/>
    <property type="match status" value="1"/>
</dbReference>
<accession>A0A847S1X0</accession>
<dbReference type="RefSeq" id="WP_168875403.1">
    <property type="nucleotide sequence ID" value="NZ_JABAIM010000001.1"/>
</dbReference>
<evidence type="ECO:0000256" key="3">
    <source>
        <dbReference type="SAM" id="SignalP"/>
    </source>
</evidence>
<protein>
    <submittedName>
        <fullName evidence="5">ABC transporter substrate-binding protein</fullName>
    </submittedName>
</protein>
<keyword evidence="2 3" id="KW-0732">Signal</keyword>
<dbReference type="InterPro" id="IPR028081">
    <property type="entry name" value="Leu-bd"/>
</dbReference>
<dbReference type="SUPFAM" id="SSF53822">
    <property type="entry name" value="Periplasmic binding protein-like I"/>
    <property type="match status" value="1"/>
</dbReference>
<dbReference type="PANTHER" id="PTHR47235">
    <property type="entry name" value="BLR6548 PROTEIN"/>
    <property type="match status" value="1"/>
</dbReference>
<proteinExistence type="inferred from homology"/>
<dbReference type="CDD" id="cd06326">
    <property type="entry name" value="PBP1_ABC_ligand_binding-like"/>
    <property type="match status" value="1"/>
</dbReference>
<dbReference type="EMBL" id="JABAIM010000001">
    <property type="protein sequence ID" value="NLR73743.1"/>
    <property type="molecule type" value="Genomic_DNA"/>
</dbReference>
<feature type="domain" description="Leucine-binding protein" evidence="4">
    <location>
        <begin position="38"/>
        <end position="375"/>
    </location>
</feature>
<evidence type="ECO:0000256" key="1">
    <source>
        <dbReference type="ARBA" id="ARBA00010062"/>
    </source>
</evidence>
<comment type="caution">
    <text evidence="5">The sequence shown here is derived from an EMBL/GenBank/DDBJ whole genome shotgun (WGS) entry which is preliminary data.</text>
</comment>
<name>A0A847S1X0_9NEIS</name>